<feature type="domain" description="PilZ" evidence="1">
    <location>
        <begin position="15"/>
        <end position="105"/>
    </location>
</feature>
<dbReference type="SUPFAM" id="SSF141371">
    <property type="entry name" value="PilZ domain-like"/>
    <property type="match status" value="1"/>
</dbReference>
<accession>A0A9E8KKE9</accession>
<keyword evidence="3" id="KW-1185">Reference proteome</keyword>
<dbReference type="KEGG" id="asem:NNL22_05680"/>
<dbReference type="AlphaFoldDB" id="A0A9E8KKE9"/>
<evidence type="ECO:0000313" key="2">
    <source>
        <dbReference type="EMBL" id="UZW76071.1"/>
    </source>
</evidence>
<protein>
    <submittedName>
        <fullName evidence="2">PilZ domain-containing protein</fullName>
    </submittedName>
</protein>
<dbReference type="Pfam" id="PF07238">
    <property type="entry name" value="PilZ"/>
    <property type="match status" value="1"/>
</dbReference>
<proteinExistence type="predicted"/>
<dbReference type="GO" id="GO:0035438">
    <property type="term" value="F:cyclic-di-GMP binding"/>
    <property type="evidence" value="ECO:0007669"/>
    <property type="project" value="InterPro"/>
</dbReference>
<evidence type="ECO:0000313" key="3">
    <source>
        <dbReference type="Proteomes" id="UP001164472"/>
    </source>
</evidence>
<gene>
    <name evidence="2" type="ORF">NNL22_05680</name>
</gene>
<dbReference type="RefSeq" id="WP_251812155.1">
    <property type="nucleotide sequence ID" value="NZ_CP101527.1"/>
</dbReference>
<dbReference type="InterPro" id="IPR009875">
    <property type="entry name" value="PilZ_domain"/>
</dbReference>
<dbReference type="Proteomes" id="UP001164472">
    <property type="component" value="Chromosome"/>
</dbReference>
<reference evidence="2" key="1">
    <citation type="submission" date="2022-07" db="EMBL/GenBank/DDBJ databases">
        <title>Alkalimarinus sp. nov., isolated from gut of a Alitta virens.</title>
        <authorList>
            <person name="Yang A.I."/>
            <person name="Shin N.-R."/>
        </authorList>
    </citation>
    <scope>NUCLEOTIDE SEQUENCE</scope>
    <source>
        <strain evidence="2">FA028</strain>
    </source>
</reference>
<evidence type="ECO:0000259" key="1">
    <source>
        <dbReference type="Pfam" id="PF07238"/>
    </source>
</evidence>
<organism evidence="2 3">
    <name type="scientific">Alkalimarinus sediminis</name>
    <dbReference type="NCBI Taxonomy" id="1632866"/>
    <lineage>
        <taxon>Bacteria</taxon>
        <taxon>Pseudomonadati</taxon>
        <taxon>Pseudomonadota</taxon>
        <taxon>Gammaproteobacteria</taxon>
        <taxon>Alteromonadales</taxon>
        <taxon>Alteromonadaceae</taxon>
        <taxon>Alkalimarinus</taxon>
    </lineage>
</organism>
<dbReference type="Gene3D" id="2.40.10.220">
    <property type="entry name" value="predicted glycosyltransferase like domains"/>
    <property type="match status" value="1"/>
</dbReference>
<dbReference type="EMBL" id="CP101527">
    <property type="protein sequence ID" value="UZW76071.1"/>
    <property type="molecule type" value="Genomic_DNA"/>
</dbReference>
<sequence>MENFDINNLIKDDDRREESRLNRSAMLFVETVSAAPDSLDGPVVVACKTLDFSANGLQVEMDTALTAGAIHQMTLELPNSQERFDLTGEVRWVRVASSGSGYVAGIMLFNSEGTEIIDWKLAIANWLND</sequence>
<name>A0A9E8KKE9_9ALTE</name>